<evidence type="ECO:0000256" key="2">
    <source>
        <dbReference type="ARBA" id="ARBA00023125"/>
    </source>
</evidence>
<keyword evidence="3" id="KW-0539">Nucleus</keyword>
<evidence type="ECO:0000256" key="3">
    <source>
        <dbReference type="ARBA" id="ARBA00023242"/>
    </source>
</evidence>
<dbReference type="Proteomes" id="UP000287651">
    <property type="component" value="Unassembled WGS sequence"/>
</dbReference>
<dbReference type="Pfam" id="PF00249">
    <property type="entry name" value="Myb_DNA-binding"/>
    <property type="match status" value="2"/>
</dbReference>
<keyword evidence="2" id="KW-0238">DNA-binding</keyword>
<protein>
    <submittedName>
        <fullName evidence="7">Uncharacterized protein</fullName>
    </submittedName>
</protein>
<evidence type="ECO:0000256" key="1">
    <source>
        <dbReference type="ARBA" id="ARBA00004123"/>
    </source>
</evidence>
<dbReference type="SMART" id="SM00717">
    <property type="entry name" value="SANT"/>
    <property type="match status" value="1"/>
</dbReference>
<evidence type="ECO:0000259" key="6">
    <source>
        <dbReference type="PROSITE" id="PS51294"/>
    </source>
</evidence>
<dbReference type="AlphaFoldDB" id="A0A426X8J5"/>
<dbReference type="EMBL" id="AMZH03024516">
    <property type="protein sequence ID" value="RRT35803.1"/>
    <property type="molecule type" value="Genomic_DNA"/>
</dbReference>
<feature type="region of interest" description="Disordered" evidence="4">
    <location>
        <begin position="1"/>
        <end position="35"/>
    </location>
</feature>
<name>A0A426X8J5_ENSVE</name>
<feature type="region of interest" description="Disordered" evidence="4">
    <location>
        <begin position="183"/>
        <end position="247"/>
    </location>
</feature>
<dbReference type="GO" id="GO:0003677">
    <property type="term" value="F:DNA binding"/>
    <property type="evidence" value="ECO:0007669"/>
    <property type="project" value="UniProtKB-KW"/>
</dbReference>
<feature type="compositionally biased region" description="Basic and acidic residues" evidence="4">
    <location>
        <begin position="185"/>
        <end position="195"/>
    </location>
</feature>
<dbReference type="InterPro" id="IPR001005">
    <property type="entry name" value="SANT/Myb"/>
</dbReference>
<dbReference type="PROSITE" id="PS50090">
    <property type="entry name" value="MYB_LIKE"/>
    <property type="match status" value="1"/>
</dbReference>
<dbReference type="SUPFAM" id="SSF46689">
    <property type="entry name" value="Homeodomain-like"/>
    <property type="match status" value="1"/>
</dbReference>
<dbReference type="PANTHER" id="PTHR10641">
    <property type="entry name" value="MYB FAMILY TRANSCRIPTION FACTOR"/>
    <property type="match status" value="1"/>
</dbReference>
<dbReference type="GO" id="GO:0005634">
    <property type="term" value="C:nucleus"/>
    <property type="evidence" value="ECO:0007669"/>
    <property type="project" value="UniProtKB-SubCell"/>
</dbReference>
<dbReference type="InterPro" id="IPR017930">
    <property type="entry name" value="Myb_dom"/>
</dbReference>
<gene>
    <name evidence="7" type="ORF">B296_00048310</name>
</gene>
<feature type="domain" description="Myb-like" evidence="5">
    <location>
        <begin position="34"/>
        <end position="107"/>
    </location>
</feature>
<evidence type="ECO:0000259" key="5">
    <source>
        <dbReference type="PROSITE" id="PS50090"/>
    </source>
</evidence>
<reference evidence="7 8" key="1">
    <citation type="journal article" date="2014" name="Agronomy (Basel)">
        <title>A Draft Genome Sequence for Ensete ventricosum, the Drought-Tolerant Tree Against Hunger.</title>
        <authorList>
            <person name="Harrison J."/>
            <person name="Moore K.A."/>
            <person name="Paszkiewicz K."/>
            <person name="Jones T."/>
            <person name="Grant M."/>
            <person name="Ambacheew D."/>
            <person name="Muzemil S."/>
            <person name="Studholme D.J."/>
        </authorList>
    </citation>
    <scope>NUCLEOTIDE SEQUENCE [LARGE SCALE GENOMIC DNA]</scope>
</reference>
<evidence type="ECO:0000313" key="7">
    <source>
        <dbReference type="EMBL" id="RRT35803.1"/>
    </source>
</evidence>
<organism evidence="7 8">
    <name type="scientific">Ensete ventricosum</name>
    <name type="common">Abyssinian banana</name>
    <name type="synonym">Musa ensete</name>
    <dbReference type="NCBI Taxonomy" id="4639"/>
    <lineage>
        <taxon>Eukaryota</taxon>
        <taxon>Viridiplantae</taxon>
        <taxon>Streptophyta</taxon>
        <taxon>Embryophyta</taxon>
        <taxon>Tracheophyta</taxon>
        <taxon>Spermatophyta</taxon>
        <taxon>Magnoliopsida</taxon>
        <taxon>Liliopsida</taxon>
        <taxon>Zingiberales</taxon>
        <taxon>Musaceae</taxon>
        <taxon>Ensete</taxon>
    </lineage>
</organism>
<evidence type="ECO:0000313" key="8">
    <source>
        <dbReference type="Proteomes" id="UP000287651"/>
    </source>
</evidence>
<sequence length="299" mass="33554">QKREEERRRRRRRRRRRHRGNSKSSMGRSPCCEKVGIKKGPWTPEEDIILVSYIQQHGAGNWRSVPSNTGEVSLTLRFYLQVRWAAIATYLPRRTDNDIKNYWNTHLKKKINKSHTATDGYKLSSGTSPSCHDYMPEGYDTETRKQDITFPLPSMRLTPSVYACSTGNISRLLEGWGQKNTQGKLQERAIPDDSHSSNNDATAAASIRDKSRAAGDQGRSTAMTHEDLGTLPPFENVSGGSWEKTAAGKAGFGDAEAKQGGENHQPPLSLLEKWLFDEASGHVDEMMDLPVDCCSLPMF</sequence>
<feature type="compositionally biased region" description="Basic residues" evidence="4">
    <location>
        <begin position="8"/>
        <end position="21"/>
    </location>
</feature>
<dbReference type="PROSITE" id="PS51294">
    <property type="entry name" value="HTH_MYB"/>
    <property type="match status" value="1"/>
</dbReference>
<dbReference type="Gene3D" id="1.10.10.60">
    <property type="entry name" value="Homeodomain-like"/>
    <property type="match status" value="1"/>
</dbReference>
<comment type="caution">
    <text evidence="7">The sequence shown here is derived from an EMBL/GenBank/DDBJ whole genome shotgun (WGS) entry which is preliminary data.</text>
</comment>
<dbReference type="InterPro" id="IPR015495">
    <property type="entry name" value="Myb_TF_plants"/>
</dbReference>
<accession>A0A426X8J5</accession>
<comment type="subcellular location">
    <subcellularLocation>
        <location evidence="1">Nucleus</location>
    </subcellularLocation>
</comment>
<feature type="domain" description="HTH myb-type" evidence="6">
    <location>
        <begin position="34"/>
        <end position="111"/>
    </location>
</feature>
<feature type="non-terminal residue" evidence="7">
    <location>
        <position position="1"/>
    </location>
</feature>
<evidence type="ECO:0000256" key="4">
    <source>
        <dbReference type="SAM" id="MobiDB-lite"/>
    </source>
</evidence>
<dbReference type="CDD" id="cd00167">
    <property type="entry name" value="SANT"/>
    <property type="match status" value="1"/>
</dbReference>
<proteinExistence type="predicted"/>
<dbReference type="PANTHER" id="PTHR10641:SF1152">
    <property type="entry name" value="TRANSCRIPTION FACTOR MYB60"/>
    <property type="match status" value="1"/>
</dbReference>
<dbReference type="GO" id="GO:0009733">
    <property type="term" value="P:response to auxin"/>
    <property type="evidence" value="ECO:0007669"/>
    <property type="project" value="TreeGrafter"/>
</dbReference>
<dbReference type="InterPro" id="IPR009057">
    <property type="entry name" value="Homeodomain-like_sf"/>
</dbReference>